<keyword evidence="5" id="KW-1185">Reference proteome</keyword>
<evidence type="ECO:0000256" key="1">
    <source>
        <dbReference type="ARBA" id="ARBA00006484"/>
    </source>
</evidence>
<sequence>MSHKTVYLVSGANRGIGYGLAAALAARPNTIVFAGARDPAAQSLKNLVAKHPNVHPIKLTSGDEADNAAAAAEIQKIVGHIDVLIANAGMRHVVCISKYYGSLATTPLSELRDHWEVNTIGLVVLFQAVHKLLFASPTGAPKLAYISSGLGSIGGYIDLAATAYGASKAAANYLVKALDVENPSLITLAISPGWVATDMGNHGAVFSGMPQAPVTLEDSIAGTLSRVDAVTKETSGRFWNFRIETEGNPWSVATDEIPW</sequence>
<dbReference type="Pfam" id="PF00106">
    <property type="entry name" value="adh_short"/>
    <property type="match status" value="1"/>
</dbReference>
<dbReference type="Proteomes" id="UP001218218">
    <property type="component" value="Unassembled WGS sequence"/>
</dbReference>
<dbReference type="Gene3D" id="3.40.50.720">
    <property type="entry name" value="NAD(P)-binding Rossmann-like Domain"/>
    <property type="match status" value="1"/>
</dbReference>
<protein>
    <recommendedName>
        <fullName evidence="6">NAD(P)-binding protein</fullName>
    </recommendedName>
</protein>
<dbReference type="EMBL" id="JARIHO010000016">
    <property type="protein sequence ID" value="KAJ7349095.1"/>
    <property type="molecule type" value="Genomic_DNA"/>
</dbReference>
<evidence type="ECO:0008006" key="6">
    <source>
        <dbReference type="Google" id="ProtNLM"/>
    </source>
</evidence>
<accession>A0AAD7A410</accession>
<reference evidence="4" key="1">
    <citation type="submission" date="2023-03" db="EMBL/GenBank/DDBJ databases">
        <title>Massive genome expansion in bonnet fungi (Mycena s.s.) driven by repeated elements and novel gene families across ecological guilds.</title>
        <authorList>
            <consortium name="Lawrence Berkeley National Laboratory"/>
            <person name="Harder C.B."/>
            <person name="Miyauchi S."/>
            <person name="Viragh M."/>
            <person name="Kuo A."/>
            <person name="Thoen E."/>
            <person name="Andreopoulos B."/>
            <person name="Lu D."/>
            <person name="Skrede I."/>
            <person name="Drula E."/>
            <person name="Henrissat B."/>
            <person name="Morin E."/>
            <person name="Kohler A."/>
            <person name="Barry K."/>
            <person name="LaButti K."/>
            <person name="Morin E."/>
            <person name="Salamov A."/>
            <person name="Lipzen A."/>
            <person name="Mereny Z."/>
            <person name="Hegedus B."/>
            <person name="Baldrian P."/>
            <person name="Stursova M."/>
            <person name="Weitz H."/>
            <person name="Taylor A."/>
            <person name="Grigoriev I.V."/>
            <person name="Nagy L.G."/>
            <person name="Martin F."/>
            <person name="Kauserud H."/>
        </authorList>
    </citation>
    <scope>NUCLEOTIDE SEQUENCE</scope>
    <source>
        <strain evidence="4">CBHHK002</strain>
    </source>
</reference>
<dbReference type="AlphaFoldDB" id="A0AAD7A410"/>
<dbReference type="InterPro" id="IPR051468">
    <property type="entry name" value="Fungal_SecMetab_SDRs"/>
</dbReference>
<dbReference type="InterPro" id="IPR036291">
    <property type="entry name" value="NAD(P)-bd_dom_sf"/>
</dbReference>
<evidence type="ECO:0000313" key="5">
    <source>
        <dbReference type="Proteomes" id="UP001218218"/>
    </source>
</evidence>
<dbReference type="PANTHER" id="PTHR43544:SF7">
    <property type="entry name" value="NADB-LER2"/>
    <property type="match status" value="1"/>
</dbReference>
<dbReference type="PANTHER" id="PTHR43544">
    <property type="entry name" value="SHORT-CHAIN DEHYDROGENASE/REDUCTASE"/>
    <property type="match status" value="1"/>
</dbReference>
<comment type="similarity">
    <text evidence="1">Belongs to the short-chain dehydrogenases/reductases (SDR) family.</text>
</comment>
<dbReference type="GO" id="GO:0016491">
    <property type="term" value="F:oxidoreductase activity"/>
    <property type="evidence" value="ECO:0007669"/>
    <property type="project" value="UniProtKB-KW"/>
</dbReference>
<keyword evidence="2" id="KW-0521">NADP</keyword>
<dbReference type="SUPFAM" id="SSF51735">
    <property type="entry name" value="NAD(P)-binding Rossmann-fold domains"/>
    <property type="match status" value="1"/>
</dbReference>
<organism evidence="4 5">
    <name type="scientific">Mycena albidolilacea</name>
    <dbReference type="NCBI Taxonomy" id="1033008"/>
    <lineage>
        <taxon>Eukaryota</taxon>
        <taxon>Fungi</taxon>
        <taxon>Dikarya</taxon>
        <taxon>Basidiomycota</taxon>
        <taxon>Agaricomycotina</taxon>
        <taxon>Agaricomycetes</taxon>
        <taxon>Agaricomycetidae</taxon>
        <taxon>Agaricales</taxon>
        <taxon>Marasmiineae</taxon>
        <taxon>Mycenaceae</taxon>
        <taxon>Mycena</taxon>
    </lineage>
</organism>
<comment type="caution">
    <text evidence="4">The sequence shown here is derived from an EMBL/GenBank/DDBJ whole genome shotgun (WGS) entry which is preliminary data.</text>
</comment>
<evidence type="ECO:0000256" key="3">
    <source>
        <dbReference type="ARBA" id="ARBA00023002"/>
    </source>
</evidence>
<dbReference type="PRINTS" id="PR00081">
    <property type="entry name" value="GDHRDH"/>
</dbReference>
<gene>
    <name evidence="4" type="ORF">DFH08DRAFT_936069</name>
</gene>
<name>A0AAD7A410_9AGAR</name>
<evidence type="ECO:0000256" key="2">
    <source>
        <dbReference type="ARBA" id="ARBA00022857"/>
    </source>
</evidence>
<dbReference type="GO" id="GO:0005737">
    <property type="term" value="C:cytoplasm"/>
    <property type="evidence" value="ECO:0007669"/>
    <property type="project" value="TreeGrafter"/>
</dbReference>
<proteinExistence type="inferred from homology"/>
<dbReference type="InterPro" id="IPR002347">
    <property type="entry name" value="SDR_fam"/>
</dbReference>
<evidence type="ECO:0000313" key="4">
    <source>
        <dbReference type="EMBL" id="KAJ7349095.1"/>
    </source>
</evidence>
<keyword evidence="3" id="KW-0560">Oxidoreductase</keyword>